<organism evidence="3 4">
    <name type="scientific">Lachnellula arida</name>
    <dbReference type="NCBI Taxonomy" id="1316785"/>
    <lineage>
        <taxon>Eukaryota</taxon>
        <taxon>Fungi</taxon>
        <taxon>Dikarya</taxon>
        <taxon>Ascomycota</taxon>
        <taxon>Pezizomycotina</taxon>
        <taxon>Leotiomycetes</taxon>
        <taxon>Helotiales</taxon>
        <taxon>Lachnaceae</taxon>
        <taxon>Lachnellula</taxon>
    </lineage>
</organism>
<evidence type="ECO:0000256" key="1">
    <source>
        <dbReference type="ARBA" id="ARBA00023242"/>
    </source>
</evidence>
<keyword evidence="1" id="KW-0539">Nucleus</keyword>
<sequence>MVGVRKSNRCDNCRIRKKKCDEKRPACSECIRSGWTCPGYKTTLPWRFVDEAPRLASQYAGRKYIYDSISSNFDEDQETNLKGVMVWKRTQIKALIPRYHEINPLGPAFVYCLDSKVNESLVSLRISGSCFDFVPARLGHNVALDDAVSCICAIYCRRPSISYTADREIYQSYVKALSSLRGYLSDDYLRMEAETLCASILLQMCELVVSTGRGDWGSLARGTSALLSSRGVQRYSSEFELAMLECQLPHVFGQSLKLKEHCFLSSPEWQTLLQQGPVWPYHTTQASSLSLRTRLITTLSEMPNLVWYHSNVDGDEMYHRSRKEGTDLLIEKAIIMLNGIKSWLTLEAEHLFLSSSSSSPGLQEYINYQDLLVGIVDCVANTALVTIDRILRSLYNAKMVSSVLMGESLGLGVEFDGPEVVEGWRRRAVSAFEYVKGESVIAAKPLDFGVRQIEAFGYNS</sequence>
<dbReference type="PANTHER" id="PTHR38111">
    <property type="entry name" value="ZN(2)-C6 FUNGAL-TYPE DOMAIN-CONTAINING PROTEIN-RELATED"/>
    <property type="match status" value="1"/>
</dbReference>
<gene>
    <name evidence="3" type="ORF">LARI1_G002605</name>
</gene>
<proteinExistence type="predicted"/>
<dbReference type="Gene3D" id="4.10.240.10">
    <property type="entry name" value="Zn(2)-C6 fungal-type DNA-binding domain"/>
    <property type="match status" value="1"/>
</dbReference>
<dbReference type="Proteomes" id="UP000469559">
    <property type="component" value="Unassembled WGS sequence"/>
</dbReference>
<dbReference type="Pfam" id="PF00172">
    <property type="entry name" value="Zn_clus"/>
    <property type="match status" value="1"/>
</dbReference>
<name>A0A8T9BJ20_9HELO</name>
<reference evidence="3 4" key="1">
    <citation type="submission" date="2018-05" db="EMBL/GenBank/DDBJ databases">
        <title>Whole genome sequencing for identification of molecular markers to develop diagnostic detection tools for the regulated plant pathogen Lachnellula willkommii.</title>
        <authorList>
            <person name="Giroux E."/>
            <person name="Bilodeau G."/>
        </authorList>
    </citation>
    <scope>NUCLEOTIDE SEQUENCE [LARGE SCALE GENOMIC DNA]</scope>
    <source>
        <strain evidence="3 4">CBS 203.66</strain>
    </source>
</reference>
<protein>
    <recommendedName>
        <fullName evidence="2">Zn(2)-C6 fungal-type domain-containing protein</fullName>
    </recommendedName>
</protein>
<dbReference type="SMART" id="SM00066">
    <property type="entry name" value="GAL4"/>
    <property type="match status" value="1"/>
</dbReference>
<dbReference type="InterPro" id="IPR053178">
    <property type="entry name" value="Osmoadaptation_assoc"/>
</dbReference>
<dbReference type="OrthoDB" id="4314040at2759"/>
<dbReference type="SUPFAM" id="SSF57701">
    <property type="entry name" value="Zn2/Cys6 DNA-binding domain"/>
    <property type="match status" value="1"/>
</dbReference>
<evidence type="ECO:0000259" key="2">
    <source>
        <dbReference type="PROSITE" id="PS50048"/>
    </source>
</evidence>
<dbReference type="InterPro" id="IPR036864">
    <property type="entry name" value="Zn2-C6_fun-type_DNA-bd_sf"/>
</dbReference>
<dbReference type="AlphaFoldDB" id="A0A8T9BJ20"/>
<dbReference type="PROSITE" id="PS50048">
    <property type="entry name" value="ZN2_CY6_FUNGAL_2"/>
    <property type="match status" value="1"/>
</dbReference>
<comment type="caution">
    <text evidence="3">The sequence shown here is derived from an EMBL/GenBank/DDBJ whole genome shotgun (WGS) entry which is preliminary data.</text>
</comment>
<dbReference type="InterPro" id="IPR001138">
    <property type="entry name" value="Zn2Cys6_DnaBD"/>
</dbReference>
<evidence type="ECO:0000313" key="3">
    <source>
        <dbReference type="EMBL" id="TVY19765.1"/>
    </source>
</evidence>
<dbReference type="CDD" id="cd00067">
    <property type="entry name" value="GAL4"/>
    <property type="match status" value="1"/>
</dbReference>
<evidence type="ECO:0000313" key="4">
    <source>
        <dbReference type="Proteomes" id="UP000469559"/>
    </source>
</evidence>
<feature type="domain" description="Zn(2)-C6 fungal-type" evidence="2">
    <location>
        <begin position="9"/>
        <end position="37"/>
    </location>
</feature>
<keyword evidence="4" id="KW-1185">Reference proteome</keyword>
<accession>A0A8T9BJ20</accession>
<dbReference type="GO" id="GO:0008270">
    <property type="term" value="F:zinc ion binding"/>
    <property type="evidence" value="ECO:0007669"/>
    <property type="project" value="InterPro"/>
</dbReference>
<dbReference type="EMBL" id="QGMF01000088">
    <property type="protein sequence ID" value="TVY19765.1"/>
    <property type="molecule type" value="Genomic_DNA"/>
</dbReference>
<dbReference type="GO" id="GO:0000981">
    <property type="term" value="F:DNA-binding transcription factor activity, RNA polymerase II-specific"/>
    <property type="evidence" value="ECO:0007669"/>
    <property type="project" value="InterPro"/>
</dbReference>